<evidence type="ECO:0000256" key="2">
    <source>
        <dbReference type="ARBA" id="ARBA00022481"/>
    </source>
</evidence>
<keyword evidence="7" id="KW-1133">Transmembrane helix</keyword>
<evidence type="ECO:0000256" key="7">
    <source>
        <dbReference type="SAM" id="Phobius"/>
    </source>
</evidence>
<feature type="domain" description="Methyl-accepting transducer" evidence="8">
    <location>
        <begin position="270"/>
        <end position="499"/>
    </location>
</feature>
<evidence type="ECO:0000256" key="5">
    <source>
        <dbReference type="SAM" id="Coils"/>
    </source>
</evidence>
<evidence type="ECO:0000259" key="9">
    <source>
        <dbReference type="PROSITE" id="PS50885"/>
    </source>
</evidence>
<protein>
    <submittedName>
        <fullName evidence="10">Chemotaxis protein</fullName>
    </submittedName>
</protein>
<dbReference type="PRINTS" id="PR00260">
    <property type="entry name" value="CHEMTRNSDUCR"/>
</dbReference>
<feature type="transmembrane region" description="Helical" evidence="7">
    <location>
        <begin position="189"/>
        <end position="208"/>
    </location>
</feature>
<evidence type="ECO:0000313" key="10">
    <source>
        <dbReference type="EMBL" id="MBK4736150.1"/>
    </source>
</evidence>
<dbReference type="InterPro" id="IPR003660">
    <property type="entry name" value="HAMP_dom"/>
</dbReference>
<accession>A0A934W7B0</accession>
<gene>
    <name evidence="10" type="ORF">JJB74_16125</name>
</gene>
<dbReference type="PROSITE" id="PS50111">
    <property type="entry name" value="CHEMOTAXIS_TRANSDUC_2"/>
    <property type="match status" value="1"/>
</dbReference>
<feature type="region of interest" description="Disordered" evidence="6">
    <location>
        <begin position="533"/>
        <end position="597"/>
    </location>
</feature>
<dbReference type="PANTHER" id="PTHR43531:SF14">
    <property type="entry name" value="METHYL-ACCEPTING CHEMOTAXIS PROTEIN I-RELATED"/>
    <property type="match status" value="1"/>
</dbReference>
<comment type="similarity">
    <text evidence="3">Belongs to the methyl-accepting chemotaxis (MCP) protein family.</text>
</comment>
<organism evidence="10 11">
    <name type="scientific">Noviherbaspirillum pedocola</name>
    <dbReference type="NCBI Taxonomy" id="2801341"/>
    <lineage>
        <taxon>Bacteria</taxon>
        <taxon>Pseudomonadati</taxon>
        <taxon>Pseudomonadota</taxon>
        <taxon>Betaproteobacteria</taxon>
        <taxon>Burkholderiales</taxon>
        <taxon>Oxalobacteraceae</taxon>
        <taxon>Noviherbaspirillum</taxon>
    </lineage>
</organism>
<keyword evidence="4" id="KW-0807">Transducer</keyword>
<dbReference type="GO" id="GO:0005886">
    <property type="term" value="C:plasma membrane"/>
    <property type="evidence" value="ECO:0007669"/>
    <property type="project" value="TreeGrafter"/>
</dbReference>
<dbReference type="Gene3D" id="1.10.287.950">
    <property type="entry name" value="Methyl-accepting chemotaxis protein"/>
    <property type="match status" value="1"/>
</dbReference>
<dbReference type="RefSeq" id="WP_200593305.1">
    <property type="nucleotide sequence ID" value="NZ_JAEPBG010000006.1"/>
</dbReference>
<dbReference type="PROSITE" id="PS50885">
    <property type="entry name" value="HAMP"/>
    <property type="match status" value="1"/>
</dbReference>
<reference evidence="10" key="1">
    <citation type="submission" date="2021-01" db="EMBL/GenBank/DDBJ databases">
        <title>Genome sequence of strain Noviherbaspirillum sp. DKR-6.</title>
        <authorList>
            <person name="Chaudhary D.K."/>
        </authorList>
    </citation>
    <scope>NUCLEOTIDE SEQUENCE</scope>
    <source>
        <strain evidence="10">DKR-6</strain>
    </source>
</reference>
<evidence type="ECO:0000313" key="11">
    <source>
        <dbReference type="Proteomes" id="UP000622890"/>
    </source>
</evidence>
<dbReference type="EMBL" id="JAEPBG010000006">
    <property type="protein sequence ID" value="MBK4736150.1"/>
    <property type="molecule type" value="Genomic_DNA"/>
</dbReference>
<evidence type="ECO:0000259" key="8">
    <source>
        <dbReference type="PROSITE" id="PS50111"/>
    </source>
</evidence>
<dbReference type="AlphaFoldDB" id="A0A934W7B0"/>
<keyword evidence="11" id="KW-1185">Reference proteome</keyword>
<keyword evidence="2" id="KW-0488">Methylation</keyword>
<comment type="caution">
    <text evidence="10">The sequence shown here is derived from an EMBL/GenBank/DDBJ whole genome shotgun (WGS) entry which is preliminary data.</text>
</comment>
<keyword evidence="5" id="KW-0175">Coiled coil</keyword>
<feature type="coiled-coil region" evidence="5">
    <location>
        <begin position="289"/>
        <end position="326"/>
    </location>
</feature>
<dbReference type="PANTHER" id="PTHR43531">
    <property type="entry name" value="PROTEIN ICFG"/>
    <property type="match status" value="1"/>
</dbReference>
<keyword evidence="7" id="KW-0812">Transmembrane</keyword>
<dbReference type="Proteomes" id="UP000622890">
    <property type="component" value="Unassembled WGS sequence"/>
</dbReference>
<evidence type="ECO:0000256" key="4">
    <source>
        <dbReference type="PROSITE-ProRule" id="PRU00284"/>
    </source>
</evidence>
<dbReference type="Pfam" id="PF00015">
    <property type="entry name" value="MCPsignal"/>
    <property type="match status" value="1"/>
</dbReference>
<dbReference type="SUPFAM" id="SSF58104">
    <property type="entry name" value="Methyl-accepting chemotaxis protein (MCP) signaling domain"/>
    <property type="match status" value="1"/>
</dbReference>
<feature type="domain" description="HAMP" evidence="9">
    <location>
        <begin position="221"/>
        <end position="265"/>
    </location>
</feature>
<dbReference type="InterPro" id="IPR051310">
    <property type="entry name" value="MCP_chemotaxis"/>
</dbReference>
<sequence>MKSISTLKLALRFTLGFGLIALIITALSTFSLIRVSQITTVVEQQNRLRTDKLERLYTAREALDQTGLAARNAFIFPDGERAREELDLLDKEKALYLDALTAMTPLFHGDEHFAKVRSGLMSMADELRRPRKYREAGQMEAYGKFLVEECSPLRRRIVADIAVVIKELQQQVDTESQRAEHLSVQSQSIILAVSAVAVLLSILIGWILTRSLLRQLGGEPEQVSAIARHIARGELTAEIPVKSGDTRSVMHAMQDMRDNLVKIVSDVRVGTEAINRAAGEIAAGNLNLSTRTEEQAASLEETAAAMEELTSTVARNTQNAEEANSLAISAASVAGDGGQAVARVVETMGLIDEAARRISDITSVIDGIAFQTNILALNAAVEAARAGEQGRGFAVVAAEVRALAQRSAGAAKEIKDLIGKSVDMVALGSRQAGEAGETMSEVVSGVQQMAGMMTEIMEASRQQSAGIVEVNQTILQIDGSTQQNATLVQQAASSAASLQHQADKLSGSVNFFQLGAVPAAVPLKALPSAIAPTNTPRAAAPKAAKPGAAPAETKEAPPRAAPVARAAAKSTGRALRTAPQPKPRLAPHQSDADWTEF</sequence>
<dbReference type="GO" id="GO:0006935">
    <property type="term" value="P:chemotaxis"/>
    <property type="evidence" value="ECO:0007669"/>
    <property type="project" value="InterPro"/>
</dbReference>
<comment type="subcellular location">
    <subcellularLocation>
        <location evidence="1">Membrane</location>
    </subcellularLocation>
</comment>
<dbReference type="FunFam" id="1.10.287.950:FF:000001">
    <property type="entry name" value="Methyl-accepting chemotaxis sensory transducer"/>
    <property type="match status" value="1"/>
</dbReference>
<dbReference type="InterPro" id="IPR004089">
    <property type="entry name" value="MCPsignal_dom"/>
</dbReference>
<feature type="compositionally biased region" description="Low complexity" evidence="6">
    <location>
        <begin position="533"/>
        <end position="551"/>
    </location>
</feature>
<proteinExistence type="inferred from homology"/>
<dbReference type="InterPro" id="IPR004090">
    <property type="entry name" value="Chemotax_Me-accpt_rcpt"/>
</dbReference>
<evidence type="ECO:0000256" key="6">
    <source>
        <dbReference type="SAM" id="MobiDB-lite"/>
    </source>
</evidence>
<evidence type="ECO:0000256" key="1">
    <source>
        <dbReference type="ARBA" id="ARBA00004370"/>
    </source>
</evidence>
<feature type="transmembrane region" description="Helical" evidence="7">
    <location>
        <begin position="9"/>
        <end position="33"/>
    </location>
</feature>
<dbReference type="GO" id="GO:0007165">
    <property type="term" value="P:signal transduction"/>
    <property type="evidence" value="ECO:0007669"/>
    <property type="project" value="UniProtKB-KW"/>
</dbReference>
<dbReference type="SMART" id="SM00283">
    <property type="entry name" value="MA"/>
    <property type="match status" value="1"/>
</dbReference>
<evidence type="ECO:0000256" key="3">
    <source>
        <dbReference type="ARBA" id="ARBA00029447"/>
    </source>
</evidence>
<name>A0A934W7B0_9BURK</name>
<dbReference type="CDD" id="cd11386">
    <property type="entry name" value="MCP_signal"/>
    <property type="match status" value="1"/>
</dbReference>
<keyword evidence="7" id="KW-0472">Membrane</keyword>
<dbReference type="GO" id="GO:0004888">
    <property type="term" value="F:transmembrane signaling receptor activity"/>
    <property type="evidence" value="ECO:0007669"/>
    <property type="project" value="InterPro"/>
</dbReference>